<name>A0A0W0F5Z8_MONRR</name>
<comment type="caution">
    <text evidence="2">The sequence shown here is derived from an EMBL/GenBank/DDBJ whole genome shotgun (WGS) entry which is preliminary data.</text>
</comment>
<feature type="region of interest" description="Disordered" evidence="1">
    <location>
        <begin position="1"/>
        <end position="212"/>
    </location>
</feature>
<dbReference type="EMBL" id="LATX01002298">
    <property type="protein sequence ID" value="KTB31750.1"/>
    <property type="molecule type" value="Genomic_DNA"/>
</dbReference>
<feature type="compositionally biased region" description="Pro residues" evidence="1">
    <location>
        <begin position="1"/>
        <end position="15"/>
    </location>
</feature>
<gene>
    <name evidence="2" type="ORF">WG66_15671</name>
</gene>
<dbReference type="Proteomes" id="UP000054988">
    <property type="component" value="Unassembled WGS sequence"/>
</dbReference>
<sequence length="212" mass="22431">MAPTPPPRPAAPPPALSQQPPRQPPSQSSTQAHGEVITELKQFLASGGFGDDKPRGPRVQSKTGEKYGRLGTTEFFRAERDPHTPHTHRLQHRSIDNESDEGHGPVQLGPVNPRSIARLQNQITEDKRQATEAAADTGATSTSGRATGSSADAAVNITPSNKQPNVGTAAPPPAPATPLQQVSSTMEELQDVPAEKRMQAGGKKKPMPLNTG</sequence>
<proteinExistence type="predicted"/>
<protein>
    <submittedName>
        <fullName evidence="2">Uncharacterized protein</fullName>
    </submittedName>
</protein>
<feature type="compositionally biased region" description="Basic and acidic residues" evidence="1">
    <location>
        <begin position="93"/>
        <end position="103"/>
    </location>
</feature>
<accession>A0A0W0F5Z8</accession>
<organism evidence="2 3">
    <name type="scientific">Moniliophthora roreri</name>
    <name type="common">Frosty pod rot fungus</name>
    <name type="synonym">Monilia roreri</name>
    <dbReference type="NCBI Taxonomy" id="221103"/>
    <lineage>
        <taxon>Eukaryota</taxon>
        <taxon>Fungi</taxon>
        <taxon>Dikarya</taxon>
        <taxon>Basidiomycota</taxon>
        <taxon>Agaricomycotina</taxon>
        <taxon>Agaricomycetes</taxon>
        <taxon>Agaricomycetidae</taxon>
        <taxon>Agaricales</taxon>
        <taxon>Marasmiineae</taxon>
        <taxon>Marasmiaceae</taxon>
        <taxon>Moniliophthora</taxon>
    </lineage>
</organism>
<feature type="compositionally biased region" description="Low complexity" evidence="1">
    <location>
        <begin position="131"/>
        <end position="154"/>
    </location>
</feature>
<feature type="compositionally biased region" description="Low complexity" evidence="1">
    <location>
        <begin position="16"/>
        <end position="32"/>
    </location>
</feature>
<reference evidence="2 3" key="1">
    <citation type="submission" date="2015-12" db="EMBL/GenBank/DDBJ databases">
        <title>Draft genome sequence of Moniliophthora roreri, the causal agent of frosty pod rot of cacao.</title>
        <authorList>
            <person name="Aime M.C."/>
            <person name="Diaz-Valderrama J.R."/>
            <person name="Kijpornyongpan T."/>
            <person name="Phillips-Mora W."/>
        </authorList>
    </citation>
    <scope>NUCLEOTIDE SEQUENCE [LARGE SCALE GENOMIC DNA]</scope>
    <source>
        <strain evidence="2 3">MCA 2952</strain>
    </source>
</reference>
<dbReference type="AlphaFoldDB" id="A0A0W0F5Z8"/>
<evidence type="ECO:0000313" key="2">
    <source>
        <dbReference type="EMBL" id="KTB31750.1"/>
    </source>
</evidence>
<evidence type="ECO:0000313" key="3">
    <source>
        <dbReference type="Proteomes" id="UP000054988"/>
    </source>
</evidence>
<evidence type="ECO:0000256" key="1">
    <source>
        <dbReference type="SAM" id="MobiDB-lite"/>
    </source>
</evidence>
<feature type="compositionally biased region" description="Polar residues" evidence="1">
    <location>
        <begin position="157"/>
        <end position="166"/>
    </location>
</feature>